<dbReference type="GO" id="GO:0071897">
    <property type="term" value="P:DNA biosynthetic process"/>
    <property type="evidence" value="ECO:0007669"/>
    <property type="project" value="UniProtKB-ARBA"/>
</dbReference>
<dbReference type="CDD" id="cd01650">
    <property type="entry name" value="RT_nLTR_like"/>
    <property type="match status" value="1"/>
</dbReference>
<dbReference type="GO" id="GO:0003824">
    <property type="term" value="F:catalytic activity"/>
    <property type="evidence" value="ECO:0007669"/>
    <property type="project" value="InterPro"/>
</dbReference>
<name>A0AAE1GRS1_PETCI</name>
<organism evidence="2 3">
    <name type="scientific">Petrolisthes cinctipes</name>
    <name type="common">Flat porcelain crab</name>
    <dbReference type="NCBI Taxonomy" id="88211"/>
    <lineage>
        <taxon>Eukaryota</taxon>
        <taxon>Metazoa</taxon>
        <taxon>Ecdysozoa</taxon>
        <taxon>Arthropoda</taxon>
        <taxon>Crustacea</taxon>
        <taxon>Multicrustacea</taxon>
        <taxon>Malacostraca</taxon>
        <taxon>Eumalacostraca</taxon>
        <taxon>Eucarida</taxon>
        <taxon>Decapoda</taxon>
        <taxon>Pleocyemata</taxon>
        <taxon>Anomura</taxon>
        <taxon>Galatheoidea</taxon>
        <taxon>Porcellanidae</taxon>
        <taxon>Petrolisthes</taxon>
    </lineage>
</organism>
<dbReference type="InterPro" id="IPR005135">
    <property type="entry name" value="Endo/exonuclease/phosphatase"/>
</dbReference>
<dbReference type="InterPro" id="IPR036691">
    <property type="entry name" value="Endo/exonu/phosph_ase_sf"/>
</dbReference>
<dbReference type="Pfam" id="PF14529">
    <property type="entry name" value="Exo_endo_phos_2"/>
    <property type="match status" value="1"/>
</dbReference>
<dbReference type="AlphaFoldDB" id="A0AAE1GRS1"/>
<sequence length="654" mass="72817">MALIQSVDVKSSFIFVGDVNAHHQEWLNSVSPTNRHGHAALDFTNLSGCEQLITGPTHISGNCLDLVLTDVPGVVETIVLAPVGTSDHNSISCKINLEFTVPDITITRKVYLKSRVNWDNVCDDVTNIQWNHILRSDDPVSSLNNSLLEILNRRVPSKLIKSRIKDKAWFDDDCKRAFNNKQAAYHRWRRGRNQLLWDDYIHLRSVAQRVYSNAERDYNSHLQEVLAGATQPHKWWASLKASLFGIDSSMPPLRDSDGSVSFDPLIKANMLSNIFIGKQSDQELQLPSTCYPSPGLRSMAFKSAELKQYLLDLDTYGGTDPDGFFPLFLKKIAVVLAPKLAVVFRLLLKSGSFPLCWRKARITPISKGATASSNPSEYRPISITPILSKIFERLLARRLNSYCNNNDLIPISQFGFRKGLGTCDALLTLSHALQSSLDKGYESRVVAIDFSSAFDRVNHKALLHKLQLIGIGGSLLSIFKEFLMNRSQCVVIDGCTSVPVPVVSGVPQGSVLGPLFFILFTADLGFELENELISYADDTTLYSPIPSPGSRIEVAASLSRDLAKITSWCELWGMKLNAKKTHSMIISRSRTLVPPHPCLHISGEQIEDVTGLHLLGVTLDPKLTFERHIRSLSSTIAQKIGLLRKCFKNLRVKP</sequence>
<dbReference type="SUPFAM" id="SSF56219">
    <property type="entry name" value="DNase I-like"/>
    <property type="match status" value="1"/>
</dbReference>
<dbReference type="EMBL" id="JAWQEG010000044">
    <property type="protein sequence ID" value="KAK3895338.1"/>
    <property type="molecule type" value="Genomic_DNA"/>
</dbReference>
<dbReference type="Gene3D" id="3.60.10.10">
    <property type="entry name" value="Endonuclease/exonuclease/phosphatase"/>
    <property type="match status" value="1"/>
</dbReference>
<dbReference type="Proteomes" id="UP001286313">
    <property type="component" value="Unassembled WGS sequence"/>
</dbReference>
<proteinExistence type="predicted"/>
<evidence type="ECO:0000313" key="3">
    <source>
        <dbReference type="Proteomes" id="UP001286313"/>
    </source>
</evidence>
<dbReference type="SUPFAM" id="SSF56672">
    <property type="entry name" value="DNA/RNA polymerases"/>
    <property type="match status" value="1"/>
</dbReference>
<keyword evidence="3" id="KW-1185">Reference proteome</keyword>
<evidence type="ECO:0000313" key="2">
    <source>
        <dbReference type="EMBL" id="KAK3895338.1"/>
    </source>
</evidence>
<dbReference type="PROSITE" id="PS50878">
    <property type="entry name" value="RT_POL"/>
    <property type="match status" value="1"/>
</dbReference>
<evidence type="ECO:0000259" key="1">
    <source>
        <dbReference type="PROSITE" id="PS50878"/>
    </source>
</evidence>
<dbReference type="InterPro" id="IPR043502">
    <property type="entry name" value="DNA/RNA_pol_sf"/>
</dbReference>
<gene>
    <name evidence="2" type="ORF">Pcinc_000928</name>
</gene>
<feature type="domain" description="Reverse transcriptase" evidence="1">
    <location>
        <begin position="346"/>
        <end position="619"/>
    </location>
</feature>
<comment type="caution">
    <text evidence="2">The sequence shown here is derived from an EMBL/GenBank/DDBJ whole genome shotgun (WGS) entry which is preliminary data.</text>
</comment>
<protein>
    <recommendedName>
        <fullName evidence="1">Reverse transcriptase domain-containing protein</fullName>
    </recommendedName>
</protein>
<dbReference type="PANTHER" id="PTHR33332">
    <property type="entry name" value="REVERSE TRANSCRIPTASE DOMAIN-CONTAINING PROTEIN"/>
    <property type="match status" value="1"/>
</dbReference>
<dbReference type="Pfam" id="PF00078">
    <property type="entry name" value="RVT_1"/>
    <property type="match status" value="1"/>
</dbReference>
<accession>A0AAE1GRS1</accession>
<reference evidence="2" key="1">
    <citation type="submission" date="2023-10" db="EMBL/GenBank/DDBJ databases">
        <title>Genome assemblies of two species of porcelain crab, Petrolisthes cinctipes and Petrolisthes manimaculis (Anomura: Porcellanidae).</title>
        <authorList>
            <person name="Angst P."/>
        </authorList>
    </citation>
    <scope>NUCLEOTIDE SEQUENCE</scope>
    <source>
        <strain evidence="2">PB745_01</strain>
        <tissue evidence="2">Gill</tissue>
    </source>
</reference>
<dbReference type="InterPro" id="IPR000477">
    <property type="entry name" value="RT_dom"/>
</dbReference>